<organism evidence="1 2">
    <name type="scientific">Helianthus annuus</name>
    <name type="common">Common sunflower</name>
    <dbReference type="NCBI Taxonomy" id="4232"/>
    <lineage>
        <taxon>Eukaryota</taxon>
        <taxon>Viridiplantae</taxon>
        <taxon>Streptophyta</taxon>
        <taxon>Embryophyta</taxon>
        <taxon>Tracheophyta</taxon>
        <taxon>Spermatophyta</taxon>
        <taxon>Magnoliopsida</taxon>
        <taxon>eudicotyledons</taxon>
        <taxon>Gunneridae</taxon>
        <taxon>Pentapetalae</taxon>
        <taxon>asterids</taxon>
        <taxon>campanulids</taxon>
        <taxon>Asterales</taxon>
        <taxon>Asteraceae</taxon>
        <taxon>Asteroideae</taxon>
        <taxon>Heliantheae alliance</taxon>
        <taxon>Heliantheae</taxon>
        <taxon>Helianthus</taxon>
    </lineage>
</organism>
<evidence type="ECO:0000313" key="2">
    <source>
        <dbReference type="Proteomes" id="UP000215914"/>
    </source>
</evidence>
<name>A0A9K3EKI8_HELAN</name>
<dbReference type="EMBL" id="MNCJ02000328">
    <property type="protein sequence ID" value="KAF5775068.1"/>
    <property type="molecule type" value="Genomic_DNA"/>
</dbReference>
<reference evidence="1" key="2">
    <citation type="submission" date="2020-06" db="EMBL/GenBank/DDBJ databases">
        <title>Helianthus annuus Genome sequencing and assembly Release 2.</title>
        <authorList>
            <person name="Gouzy J."/>
            <person name="Langlade N."/>
            <person name="Munos S."/>
        </authorList>
    </citation>
    <scope>NUCLEOTIDE SEQUENCE</scope>
    <source>
        <tissue evidence="1">Leaves</tissue>
    </source>
</reference>
<comment type="caution">
    <text evidence="1">The sequence shown here is derived from an EMBL/GenBank/DDBJ whole genome shotgun (WGS) entry which is preliminary data.</text>
</comment>
<accession>A0A9K3EKI8</accession>
<dbReference type="AlphaFoldDB" id="A0A9K3EKI8"/>
<gene>
    <name evidence="1" type="ORF">HanXRQr2_Chr13g0607911</name>
</gene>
<reference evidence="1" key="1">
    <citation type="journal article" date="2017" name="Nature">
        <title>The sunflower genome provides insights into oil metabolism, flowering and Asterid evolution.</title>
        <authorList>
            <person name="Badouin H."/>
            <person name="Gouzy J."/>
            <person name="Grassa C.J."/>
            <person name="Murat F."/>
            <person name="Staton S.E."/>
            <person name="Cottret L."/>
            <person name="Lelandais-Briere C."/>
            <person name="Owens G.L."/>
            <person name="Carrere S."/>
            <person name="Mayjonade B."/>
            <person name="Legrand L."/>
            <person name="Gill N."/>
            <person name="Kane N.C."/>
            <person name="Bowers J.E."/>
            <person name="Hubner S."/>
            <person name="Bellec A."/>
            <person name="Berard A."/>
            <person name="Berges H."/>
            <person name="Blanchet N."/>
            <person name="Boniface M.C."/>
            <person name="Brunel D."/>
            <person name="Catrice O."/>
            <person name="Chaidir N."/>
            <person name="Claudel C."/>
            <person name="Donnadieu C."/>
            <person name="Faraut T."/>
            <person name="Fievet G."/>
            <person name="Helmstetter N."/>
            <person name="King M."/>
            <person name="Knapp S.J."/>
            <person name="Lai Z."/>
            <person name="Le Paslier M.C."/>
            <person name="Lippi Y."/>
            <person name="Lorenzon L."/>
            <person name="Mandel J.R."/>
            <person name="Marage G."/>
            <person name="Marchand G."/>
            <person name="Marquand E."/>
            <person name="Bret-Mestries E."/>
            <person name="Morien E."/>
            <person name="Nambeesan S."/>
            <person name="Nguyen T."/>
            <person name="Pegot-Espagnet P."/>
            <person name="Pouilly N."/>
            <person name="Raftis F."/>
            <person name="Sallet E."/>
            <person name="Schiex T."/>
            <person name="Thomas J."/>
            <person name="Vandecasteele C."/>
            <person name="Vares D."/>
            <person name="Vear F."/>
            <person name="Vautrin S."/>
            <person name="Crespi M."/>
            <person name="Mangin B."/>
            <person name="Burke J.M."/>
            <person name="Salse J."/>
            <person name="Munos S."/>
            <person name="Vincourt P."/>
            <person name="Rieseberg L.H."/>
            <person name="Langlade N.B."/>
        </authorList>
    </citation>
    <scope>NUCLEOTIDE SEQUENCE</scope>
    <source>
        <tissue evidence="1">Leaves</tissue>
    </source>
</reference>
<protein>
    <submittedName>
        <fullName evidence="1">Uncharacterized protein</fullName>
    </submittedName>
</protein>
<proteinExistence type="predicted"/>
<sequence length="63" mass="6902">MVGLIDEKNGDGSRRLTTCKEGITFGSSNQFSCHLLGRYSLAIGGVRWLFRAVIGKLGTREID</sequence>
<keyword evidence="2" id="KW-1185">Reference proteome</keyword>
<evidence type="ECO:0000313" key="1">
    <source>
        <dbReference type="EMBL" id="KAF5775068.1"/>
    </source>
</evidence>
<dbReference type="Gramene" id="mRNA:HanXRQr2_Chr13g0607911">
    <property type="protein sequence ID" value="CDS:HanXRQr2_Chr13g0607911.1"/>
    <property type="gene ID" value="HanXRQr2_Chr13g0607911"/>
</dbReference>
<dbReference type="Proteomes" id="UP000215914">
    <property type="component" value="Unassembled WGS sequence"/>
</dbReference>